<organism evidence="2 3">
    <name type="scientific">Capnocytophaga canimorsus</name>
    <dbReference type="NCBI Taxonomy" id="28188"/>
    <lineage>
        <taxon>Bacteria</taxon>
        <taxon>Pseudomonadati</taxon>
        <taxon>Bacteroidota</taxon>
        <taxon>Flavobacteriia</taxon>
        <taxon>Flavobacteriales</taxon>
        <taxon>Flavobacteriaceae</taxon>
        <taxon>Capnocytophaga</taxon>
    </lineage>
</organism>
<accession>A0A0B7IEZ3</accession>
<feature type="domain" description="Cyclomaltodextrinase N-terminal" evidence="1">
    <location>
        <begin position="23"/>
        <end position="54"/>
    </location>
</feature>
<dbReference type="Pfam" id="PF09087">
    <property type="entry name" value="Cyc-maltodext_N"/>
    <property type="match status" value="1"/>
</dbReference>
<proteinExistence type="predicted"/>
<dbReference type="RefSeq" id="WP_013998388.1">
    <property type="nucleotide sequence ID" value="NZ_CP022388.1"/>
</dbReference>
<evidence type="ECO:0000259" key="1">
    <source>
        <dbReference type="Pfam" id="PF09087"/>
    </source>
</evidence>
<evidence type="ECO:0000313" key="3">
    <source>
        <dbReference type="Proteomes" id="UP000243136"/>
    </source>
</evidence>
<dbReference type="Gene3D" id="2.60.40.10">
    <property type="entry name" value="Immunoglobulins"/>
    <property type="match status" value="1"/>
</dbReference>
<sequence length="60" mass="7118">MKKVIFFLFFTLGLSSIYAQIQRVEPPFWWTDMRHSQLQIMLYGKEIAQFSVVSELPIAH</sequence>
<dbReference type="SUPFAM" id="SSF81296">
    <property type="entry name" value="E set domains"/>
    <property type="match status" value="1"/>
</dbReference>
<dbReference type="EMBL" id="CP022388">
    <property type="protein sequence ID" value="ATA91831.1"/>
    <property type="molecule type" value="Genomic_DNA"/>
</dbReference>
<dbReference type="AlphaFoldDB" id="A0A0B7IEZ3"/>
<dbReference type="InterPro" id="IPR013783">
    <property type="entry name" value="Ig-like_fold"/>
</dbReference>
<protein>
    <recommendedName>
        <fullName evidence="1">Cyclomaltodextrinase N-terminal domain-containing protein</fullName>
    </recommendedName>
</protein>
<evidence type="ECO:0000313" key="2">
    <source>
        <dbReference type="EMBL" id="ATA91831.1"/>
    </source>
</evidence>
<gene>
    <name evidence="2" type="ORF">CGC56_06405</name>
</gene>
<dbReference type="InterPro" id="IPR015171">
    <property type="entry name" value="Cyc-maltodext_N"/>
</dbReference>
<name>A0A0B7IEZ3_9FLAO</name>
<reference evidence="3" key="1">
    <citation type="submission" date="2017-06" db="EMBL/GenBank/DDBJ databases">
        <title>Capnocytophaga spp. assemblies.</title>
        <authorList>
            <person name="Gulvik C.A."/>
        </authorList>
    </citation>
    <scope>NUCLEOTIDE SEQUENCE [LARGE SCALE GENOMIC DNA]</scope>
    <source>
        <strain evidence="3">H5594</strain>
    </source>
</reference>
<dbReference type="Proteomes" id="UP000243136">
    <property type="component" value="Chromosome"/>
</dbReference>
<dbReference type="InterPro" id="IPR014756">
    <property type="entry name" value="Ig_E-set"/>
</dbReference>